<dbReference type="InterPro" id="IPR046805">
    <property type="entry name" value="Tra1_ring"/>
</dbReference>
<sequence>MISFVLSVIKVLTEVHKFFIDPFLMPLTRVLQRLARDMGSSAASHVRQGQRMDADAAVSSSRPVADVGSVTPNLKSILKLISGRVMYATDSKKLISQQLTVFLMERGTDASMLLCILDIVKSWVEDDFSRPTASSTSVLAPKEIVHFLQKLSQVDKQNFSASSQEEWDSKYLQLLYGVCADSN</sequence>
<comment type="caution">
    <text evidence="1">The sequence shown here is derived from an EMBL/GenBank/DDBJ whole genome shotgun (WGS) entry which is preliminary data.</text>
</comment>
<name>A0AA42B2B9_PAPNU</name>
<evidence type="ECO:0000313" key="2">
    <source>
        <dbReference type="Proteomes" id="UP001177140"/>
    </source>
</evidence>
<organism evidence="1 2">
    <name type="scientific">Papaver nudicaule</name>
    <name type="common">Iceland poppy</name>
    <dbReference type="NCBI Taxonomy" id="74823"/>
    <lineage>
        <taxon>Eukaryota</taxon>
        <taxon>Viridiplantae</taxon>
        <taxon>Streptophyta</taxon>
        <taxon>Embryophyta</taxon>
        <taxon>Tracheophyta</taxon>
        <taxon>Spermatophyta</taxon>
        <taxon>Magnoliopsida</taxon>
        <taxon>Ranunculales</taxon>
        <taxon>Papaveraceae</taxon>
        <taxon>Papaveroideae</taxon>
        <taxon>Papaver</taxon>
    </lineage>
</organism>
<keyword evidence="2" id="KW-1185">Reference proteome</keyword>
<reference evidence="1" key="1">
    <citation type="submission" date="2022-03" db="EMBL/GenBank/DDBJ databases">
        <title>A functionally conserved STORR gene fusion in Papaver species that diverged 16.8 million years ago.</title>
        <authorList>
            <person name="Catania T."/>
        </authorList>
    </citation>
    <scope>NUCLEOTIDE SEQUENCE</scope>
    <source>
        <strain evidence="1">S-191538</strain>
    </source>
</reference>
<feature type="non-terminal residue" evidence="1">
    <location>
        <position position="183"/>
    </location>
</feature>
<proteinExistence type="predicted"/>
<gene>
    <name evidence="1" type="ORF">MKW94_015280</name>
</gene>
<dbReference type="Pfam" id="PF20206">
    <property type="entry name" value="Tra1_ring"/>
    <property type="match status" value="1"/>
</dbReference>
<dbReference type="AlphaFoldDB" id="A0AA42B2B9"/>
<protein>
    <submittedName>
        <fullName evidence="1">Uncharacterized protein</fullName>
    </submittedName>
</protein>
<evidence type="ECO:0000313" key="1">
    <source>
        <dbReference type="EMBL" id="MCL7047761.1"/>
    </source>
</evidence>
<accession>A0AA42B2B9</accession>
<dbReference type="Proteomes" id="UP001177140">
    <property type="component" value="Unassembled WGS sequence"/>
</dbReference>
<dbReference type="EMBL" id="JAJJMA010296876">
    <property type="protein sequence ID" value="MCL7047761.1"/>
    <property type="molecule type" value="Genomic_DNA"/>
</dbReference>